<gene>
    <name evidence="3" type="ORF">IRI77_18130</name>
</gene>
<dbReference type="Gene3D" id="1.20.120.520">
    <property type="entry name" value="nmb1532 protein domain like"/>
    <property type="match status" value="1"/>
</dbReference>
<dbReference type="KEGG" id="pfer:IRI77_18130"/>
<dbReference type="AlphaFoldDB" id="A0A7S7NYX5"/>
<keyword evidence="1" id="KW-0175">Coiled coil</keyword>
<reference evidence="3 4" key="1">
    <citation type="submission" date="2020-10" db="EMBL/GenBank/DDBJ databases">
        <title>Complete genome sequence of Paludibaculum fermentans P105T, a facultatively anaerobic acidobacterium capable of dissimilatory Fe(III) reduction.</title>
        <authorList>
            <person name="Dedysh S.N."/>
            <person name="Beletsky A.V."/>
            <person name="Kulichevskaya I.S."/>
            <person name="Mardanov A.V."/>
            <person name="Ravin N.V."/>
        </authorList>
    </citation>
    <scope>NUCLEOTIDE SEQUENCE [LARGE SCALE GENOMIC DNA]</scope>
    <source>
        <strain evidence="3 4">P105</strain>
    </source>
</reference>
<proteinExistence type="predicted"/>
<dbReference type="RefSeq" id="WP_194453438.1">
    <property type="nucleotide sequence ID" value="NZ_CP063849.1"/>
</dbReference>
<dbReference type="Pfam" id="PF01814">
    <property type="entry name" value="Hemerythrin"/>
    <property type="match status" value="1"/>
</dbReference>
<dbReference type="InterPro" id="IPR012312">
    <property type="entry name" value="Hemerythrin-like"/>
</dbReference>
<dbReference type="EMBL" id="CP063849">
    <property type="protein sequence ID" value="QOY91784.1"/>
    <property type="molecule type" value="Genomic_DNA"/>
</dbReference>
<feature type="coiled-coil region" evidence="1">
    <location>
        <begin position="21"/>
        <end position="48"/>
    </location>
</feature>
<organism evidence="3 4">
    <name type="scientific">Paludibaculum fermentans</name>
    <dbReference type="NCBI Taxonomy" id="1473598"/>
    <lineage>
        <taxon>Bacteria</taxon>
        <taxon>Pseudomonadati</taxon>
        <taxon>Acidobacteriota</taxon>
        <taxon>Terriglobia</taxon>
        <taxon>Bryobacterales</taxon>
        <taxon>Bryobacteraceae</taxon>
        <taxon>Paludibaculum</taxon>
    </lineage>
</organism>
<sequence>MIRAEALFAKQSERSSLDTPLDHLKACHRRIEERLDTIERAAARLDSHRDRALEAFEGAFHFLDTSGVLHTEDEEVSLFPRLKPLLEPGERSYLAELEHDHAEAQQIYAQLKDVYSHPDNSAQVKEVVARFVKLYRAHIKSEDATLQGYAAQHLQQDALLAISAEMKARRNPATA</sequence>
<protein>
    <submittedName>
        <fullName evidence="3">Hemerythrin domain-containing protein</fullName>
    </submittedName>
</protein>
<dbReference type="CDD" id="cd12108">
    <property type="entry name" value="Hr-like"/>
    <property type="match status" value="1"/>
</dbReference>
<evidence type="ECO:0000313" key="3">
    <source>
        <dbReference type="EMBL" id="QOY91784.1"/>
    </source>
</evidence>
<evidence type="ECO:0000313" key="4">
    <source>
        <dbReference type="Proteomes" id="UP000593892"/>
    </source>
</evidence>
<dbReference type="Proteomes" id="UP000593892">
    <property type="component" value="Chromosome"/>
</dbReference>
<feature type="domain" description="Hemerythrin-like" evidence="2">
    <location>
        <begin position="19"/>
        <end position="148"/>
    </location>
</feature>
<evidence type="ECO:0000256" key="1">
    <source>
        <dbReference type="SAM" id="Coils"/>
    </source>
</evidence>
<evidence type="ECO:0000259" key="2">
    <source>
        <dbReference type="Pfam" id="PF01814"/>
    </source>
</evidence>
<name>A0A7S7NYX5_PALFE</name>
<keyword evidence="4" id="KW-1185">Reference proteome</keyword>
<accession>A0A7S7NYX5</accession>